<dbReference type="KEGG" id="vg:35382213"/>
<sequence length="437" mass="48747">MIFKFLFIILTILGTISCKLDIPSVNLTLSTGQLTPRGVDWPQFSPISGELILVDPREDCKIYENKIVFILTEPYIDNKIIFYKNCGAKGIVVYGLSSVVPGDSISIMENREPFMTRDNPYPVSDVTSTDGTKLYKILKNTTLMVTMDATDGNIWKQAFNSPSYYAASIVPGIITLVVTAWSIINVVRIYQTSMKYPKVPYIICSLTFVGSILRLLGFIDFKGWRQLYECRASIFLTSAGIGIIFSACWFMALLMLNTVDKSNIKIKLIMKRYLWPYIIITIILIAADWILSVLSITMISTPGAILIVSFIWIAVTTGLTLSLGIVFIIAFTKFTIVRRRSNIRGNKYDSMLKITVIINLIIGVCIVLYFILTIVAFVVGAIPYLGLIVFFTLPTILSIISLCLMLSIHLRITQQQLKSSVSSKSTGTDSKTGQTTV</sequence>
<feature type="transmembrane region" description="Helical" evidence="1">
    <location>
        <begin position="277"/>
        <end position="299"/>
    </location>
</feature>
<organism evidence="2">
    <name type="scientific">Orpheovirus IHUMI-LCC2</name>
    <dbReference type="NCBI Taxonomy" id="2023057"/>
    <lineage>
        <taxon>Viruses</taxon>
        <taxon>Varidnaviria</taxon>
        <taxon>Bamfordvirae</taxon>
        <taxon>Nucleocytoviricota</taxon>
        <taxon>Megaviricetes</taxon>
        <taxon>Pimascovirales</taxon>
        <taxon>Ocovirineae</taxon>
        <taxon>Orpheoviridae</taxon>
        <taxon>Alphaorpheovirus</taxon>
        <taxon>Alphaorpheovirus massiliense</taxon>
    </lineage>
</organism>
<accession>A0A2I2L497</accession>
<evidence type="ECO:0000256" key="1">
    <source>
        <dbReference type="SAM" id="Phobius"/>
    </source>
</evidence>
<name>A0A2I2L497_9VIRU</name>
<dbReference type="Proteomes" id="UP000236316">
    <property type="component" value="Segment"/>
</dbReference>
<dbReference type="RefSeq" id="YP_009448632.1">
    <property type="nucleotide sequence ID" value="NC_036594.1"/>
</dbReference>
<gene>
    <name evidence="2" type="ORF">ORPV_426</name>
</gene>
<evidence type="ECO:0000313" key="2">
    <source>
        <dbReference type="EMBL" id="SNW62330.1"/>
    </source>
</evidence>
<evidence type="ECO:0000313" key="3">
    <source>
        <dbReference type="Proteomes" id="UP000236316"/>
    </source>
</evidence>
<feature type="transmembrane region" description="Helical" evidence="1">
    <location>
        <begin position="305"/>
        <end position="331"/>
    </location>
</feature>
<keyword evidence="1" id="KW-0472">Membrane</keyword>
<proteinExistence type="predicted"/>
<feature type="transmembrane region" description="Helical" evidence="1">
    <location>
        <begin position="164"/>
        <end position="187"/>
    </location>
</feature>
<keyword evidence="1" id="KW-1133">Transmembrane helix</keyword>
<dbReference type="GeneID" id="35382213"/>
<dbReference type="EMBL" id="LT906555">
    <property type="protein sequence ID" value="SNW62330.1"/>
    <property type="molecule type" value="Genomic_DNA"/>
</dbReference>
<feature type="transmembrane region" description="Helical" evidence="1">
    <location>
        <begin position="352"/>
        <end position="378"/>
    </location>
</feature>
<keyword evidence="1 2" id="KW-0812">Transmembrane</keyword>
<feature type="transmembrane region" description="Helical" evidence="1">
    <location>
        <begin position="199"/>
        <end position="219"/>
    </location>
</feature>
<protein>
    <submittedName>
        <fullName evidence="2">Transmembrane domain-containing protein</fullName>
    </submittedName>
</protein>
<reference evidence="2" key="1">
    <citation type="submission" date="2017-08" db="EMBL/GenBank/DDBJ databases">
        <authorList>
            <consortium name="Urmite Genomes"/>
        </authorList>
    </citation>
    <scope>NUCLEOTIDE SEQUENCE [LARGE SCALE GENOMIC DNA]</scope>
    <source>
        <strain evidence="2">IHUMI-LCC2</strain>
    </source>
</reference>
<keyword evidence="3" id="KW-1185">Reference proteome</keyword>
<dbReference type="PROSITE" id="PS51257">
    <property type="entry name" value="PROKAR_LIPOPROTEIN"/>
    <property type="match status" value="1"/>
</dbReference>
<feature type="transmembrane region" description="Helical" evidence="1">
    <location>
        <begin position="384"/>
        <end position="408"/>
    </location>
</feature>
<feature type="transmembrane region" description="Helical" evidence="1">
    <location>
        <begin position="234"/>
        <end position="256"/>
    </location>
</feature>